<evidence type="ECO:0000256" key="11">
    <source>
        <dbReference type="RuleBase" id="RU000688"/>
    </source>
</evidence>
<dbReference type="GO" id="GO:0004994">
    <property type="term" value="F:somatostatin receptor activity"/>
    <property type="evidence" value="ECO:0007669"/>
    <property type="project" value="InterPro"/>
</dbReference>
<keyword evidence="7" id="KW-1015">Disulfide bond</keyword>
<dbReference type="InterPro" id="IPR017452">
    <property type="entry name" value="GPCR_Rhodpsn_7TM"/>
</dbReference>
<keyword evidence="10 11" id="KW-0807">Transducer</keyword>
<dbReference type="Proteomes" id="UP000261540">
    <property type="component" value="Unplaced"/>
</dbReference>
<keyword evidence="6 12" id="KW-0472">Membrane</keyword>
<dbReference type="FunFam" id="1.20.1070.10:FF:000039">
    <property type="entry name" value="somatostatin receptor type 2"/>
    <property type="match status" value="1"/>
</dbReference>
<dbReference type="Ensembl" id="ENSPKIT00000000029.1">
    <property type="protein sequence ID" value="ENSPKIP00000019435.1"/>
    <property type="gene ID" value="ENSPKIG00000004613.1"/>
</dbReference>
<keyword evidence="9" id="KW-0325">Glycoprotein</keyword>
<keyword evidence="5 11" id="KW-0297">G-protein coupled receptor</keyword>
<evidence type="ECO:0000256" key="4">
    <source>
        <dbReference type="ARBA" id="ARBA00022989"/>
    </source>
</evidence>
<keyword evidence="15" id="KW-1185">Reference proteome</keyword>
<evidence type="ECO:0000313" key="15">
    <source>
        <dbReference type="Proteomes" id="UP000261540"/>
    </source>
</evidence>
<keyword evidence="4 12" id="KW-1133">Transmembrane helix</keyword>
<dbReference type="GO" id="GO:0005886">
    <property type="term" value="C:plasma membrane"/>
    <property type="evidence" value="ECO:0007669"/>
    <property type="project" value="UniProtKB-SubCell"/>
</dbReference>
<reference evidence="14" key="2">
    <citation type="submission" date="2025-09" db="UniProtKB">
        <authorList>
            <consortium name="Ensembl"/>
        </authorList>
    </citation>
    <scope>IDENTIFICATION</scope>
</reference>
<dbReference type="GO" id="GO:0043005">
    <property type="term" value="C:neuron projection"/>
    <property type="evidence" value="ECO:0007669"/>
    <property type="project" value="TreeGrafter"/>
</dbReference>
<dbReference type="Gene3D" id="1.20.1070.10">
    <property type="entry name" value="Rhodopsin 7-helix transmembrane proteins"/>
    <property type="match status" value="1"/>
</dbReference>
<evidence type="ECO:0000256" key="3">
    <source>
        <dbReference type="ARBA" id="ARBA00022692"/>
    </source>
</evidence>
<feature type="transmembrane region" description="Helical" evidence="12">
    <location>
        <begin position="202"/>
        <end position="231"/>
    </location>
</feature>
<keyword evidence="3 11" id="KW-0812">Transmembrane</keyword>
<feature type="transmembrane region" description="Helical" evidence="12">
    <location>
        <begin position="165"/>
        <end position="182"/>
    </location>
</feature>
<evidence type="ECO:0000256" key="12">
    <source>
        <dbReference type="SAM" id="Phobius"/>
    </source>
</evidence>
<dbReference type="PRINTS" id="PR00246">
    <property type="entry name" value="SOMATOSTATNR"/>
</dbReference>
<dbReference type="GO" id="GO:0050796">
    <property type="term" value="P:regulation of insulin secretion"/>
    <property type="evidence" value="ECO:0007669"/>
    <property type="project" value="TreeGrafter"/>
</dbReference>
<sequence length="393" mass="43825">MTNRSIAKMTSVEPPSITGGFNHSAGSMGNNSLGNYTSFQGESNIVVSMISLTVFVVGLLGNMLAIYVVLRYAKMKTVTNLYILNLSVADELYILGLPFLTTQNVLSYWPFGSFLCRVVMTTDSINQFTGIFSLTVMSIDRYLAVVHPIRSANWRRPQIAKVINGLVWLLSIFVVLPVIIYADVQEDFNTCNISWPEPHNLWSTAFILYTAILGFLGPLLVISFCYLLIIIKVRSVGARAGLTSRRRSERKVTRMVVIMVLVFLLCWMPFYVTNMVNLVIILPGNSFTAGLYFFTVILTYVNSCANPVLYGFLSDNFKQSFLKVLCVHKIAGVQHNNPGRPHLQRANANNSLVLLNSNGFNGHHQNSQGIQMETCFNAKTEPLSLQAAEKHTL</sequence>
<dbReference type="STRING" id="1676925.ENSPKIP00000019435"/>
<comment type="similarity">
    <text evidence="11">Belongs to the G-protein coupled receptor 1 family.</text>
</comment>
<dbReference type="SMART" id="SM01381">
    <property type="entry name" value="7TM_GPCR_Srsx"/>
    <property type="match status" value="1"/>
</dbReference>
<feature type="transmembrane region" description="Helical" evidence="12">
    <location>
        <begin position="45"/>
        <end position="70"/>
    </location>
</feature>
<dbReference type="PRINTS" id="PR00591">
    <property type="entry name" value="SOMATOSTTN5R"/>
</dbReference>
<accession>A0A3B3RNK2</accession>
<dbReference type="PRINTS" id="PR00237">
    <property type="entry name" value="GPCRRHODOPSN"/>
</dbReference>
<dbReference type="GO" id="GO:0071385">
    <property type="term" value="P:cellular response to glucocorticoid stimulus"/>
    <property type="evidence" value="ECO:0007669"/>
    <property type="project" value="TreeGrafter"/>
</dbReference>
<dbReference type="InterPro" id="IPR001184">
    <property type="entry name" value="Somatstn_rcpt_5"/>
</dbReference>
<evidence type="ECO:0000256" key="8">
    <source>
        <dbReference type="ARBA" id="ARBA00023170"/>
    </source>
</evidence>
<feature type="transmembrane region" description="Helical" evidence="12">
    <location>
        <begin position="252"/>
        <end position="271"/>
    </location>
</feature>
<dbReference type="Pfam" id="PF00001">
    <property type="entry name" value="7tm_1"/>
    <property type="match status" value="1"/>
</dbReference>
<dbReference type="PANTHER" id="PTHR24229:SF20">
    <property type="entry name" value="SOMATOSTATIN RECEPTOR TYPE 5"/>
    <property type="match status" value="1"/>
</dbReference>
<evidence type="ECO:0000259" key="13">
    <source>
        <dbReference type="PROSITE" id="PS50262"/>
    </source>
</evidence>
<dbReference type="OrthoDB" id="6076970at2759"/>
<dbReference type="GeneTree" id="ENSGT00940000165523"/>
<evidence type="ECO:0000256" key="2">
    <source>
        <dbReference type="ARBA" id="ARBA00022475"/>
    </source>
</evidence>
<dbReference type="PANTHER" id="PTHR24229">
    <property type="entry name" value="NEUROPEPTIDES RECEPTOR"/>
    <property type="match status" value="1"/>
</dbReference>
<feature type="transmembrane region" description="Helical" evidence="12">
    <location>
        <begin position="291"/>
        <end position="313"/>
    </location>
</feature>
<dbReference type="GO" id="GO:0042923">
    <property type="term" value="F:neuropeptide binding"/>
    <property type="evidence" value="ECO:0007669"/>
    <property type="project" value="TreeGrafter"/>
</dbReference>
<organism evidence="14 15">
    <name type="scientific">Paramormyrops kingsleyae</name>
    <dbReference type="NCBI Taxonomy" id="1676925"/>
    <lineage>
        <taxon>Eukaryota</taxon>
        <taxon>Metazoa</taxon>
        <taxon>Chordata</taxon>
        <taxon>Craniata</taxon>
        <taxon>Vertebrata</taxon>
        <taxon>Euteleostomi</taxon>
        <taxon>Actinopterygii</taxon>
        <taxon>Neopterygii</taxon>
        <taxon>Teleostei</taxon>
        <taxon>Osteoglossocephala</taxon>
        <taxon>Osteoglossomorpha</taxon>
        <taxon>Osteoglossiformes</taxon>
        <taxon>Mormyridae</taxon>
        <taxon>Paramormyrops</taxon>
    </lineage>
</organism>
<evidence type="ECO:0000256" key="6">
    <source>
        <dbReference type="ARBA" id="ARBA00023136"/>
    </source>
</evidence>
<dbReference type="InterPro" id="IPR000586">
    <property type="entry name" value="Somatstn_rcpt"/>
</dbReference>
<evidence type="ECO:0000256" key="7">
    <source>
        <dbReference type="ARBA" id="ARBA00023157"/>
    </source>
</evidence>
<dbReference type="SUPFAM" id="SSF81321">
    <property type="entry name" value="Family A G protein-coupled receptor-like"/>
    <property type="match status" value="1"/>
</dbReference>
<evidence type="ECO:0000256" key="1">
    <source>
        <dbReference type="ARBA" id="ARBA00004651"/>
    </source>
</evidence>
<dbReference type="InterPro" id="IPR000276">
    <property type="entry name" value="GPCR_Rhodpsn"/>
</dbReference>
<dbReference type="KEGG" id="pki:111843256"/>
<protein>
    <submittedName>
        <fullName evidence="14">Somatostatin receptor type 5-like</fullName>
    </submittedName>
</protein>
<dbReference type="PROSITE" id="PS00237">
    <property type="entry name" value="G_PROTEIN_RECEP_F1_1"/>
    <property type="match status" value="1"/>
</dbReference>
<dbReference type="PROSITE" id="PS50262">
    <property type="entry name" value="G_PROTEIN_RECEP_F1_2"/>
    <property type="match status" value="1"/>
</dbReference>
<reference evidence="14" key="1">
    <citation type="submission" date="2025-08" db="UniProtKB">
        <authorList>
            <consortium name="Ensembl"/>
        </authorList>
    </citation>
    <scope>IDENTIFICATION</scope>
</reference>
<keyword evidence="8 11" id="KW-0675">Receptor</keyword>
<dbReference type="AlphaFoldDB" id="A0A3B3RNK2"/>
<comment type="subcellular location">
    <subcellularLocation>
        <location evidence="1">Cell membrane</location>
        <topology evidence="1">Multi-pass membrane protein</topology>
    </subcellularLocation>
</comment>
<name>A0A3B3RNK2_9TELE</name>
<evidence type="ECO:0000256" key="10">
    <source>
        <dbReference type="ARBA" id="ARBA00023224"/>
    </source>
</evidence>
<evidence type="ECO:0000313" key="14">
    <source>
        <dbReference type="Ensembl" id="ENSPKIP00000019435.1"/>
    </source>
</evidence>
<keyword evidence="2" id="KW-1003">Cell membrane</keyword>
<evidence type="ECO:0000256" key="9">
    <source>
        <dbReference type="ARBA" id="ARBA00023180"/>
    </source>
</evidence>
<proteinExistence type="inferred from homology"/>
<evidence type="ECO:0000256" key="5">
    <source>
        <dbReference type="ARBA" id="ARBA00023040"/>
    </source>
</evidence>
<feature type="domain" description="G-protein coupled receptors family 1 profile" evidence="13">
    <location>
        <begin position="61"/>
        <end position="310"/>
    </location>
</feature>